<accession>A0A5R9K8P1</accession>
<dbReference type="OrthoDB" id="962249at2"/>
<protein>
    <submittedName>
        <fullName evidence="1">Uncharacterized protein</fullName>
    </submittedName>
</protein>
<evidence type="ECO:0000313" key="1">
    <source>
        <dbReference type="EMBL" id="TLU90363.1"/>
    </source>
</evidence>
<dbReference type="EMBL" id="VCEI01000028">
    <property type="protein sequence ID" value="TLU90363.1"/>
    <property type="molecule type" value="Genomic_DNA"/>
</dbReference>
<dbReference type="RefSeq" id="WP_138282697.1">
    <property type="nucleotide sequence ID" value="NZ_BMGE01000005.1"/>
</dbReference>
<dbReference type="AlphaFoldDB" id="A0A5R9K8P1"/>
<sequence length="81" mass="9267">MIHTLQVNAMELNSQFIKFIKAKFGNRNLRIIVEGIEEKKSIGQMEVFEELEILRTKFSQIEVDTNLNLSSLANEVNGISL</sequence>
<name>A0A5R9K8P1_9BACT</name>
<proteinExistence type="predicted"/>
<organism evidence="1 2">
    <name type="scientific">Dyadobacter sediminis</name>
    <dbReference type="NCBI Taxonomy" id="1493691"/>
    <lineage>
        <taxon>Bacteria</taxon>
        <taxon>Pseudomonadati</taxon>
        <taxon>Bacteroidota</taxon>
        <taxon>Cytophagia</taxon>
        <taxon>Cytophagales</taxon>
        <taxon>Spirosomataceae</taxon>
        <taxon>Dyadobacter</taxon>
    </lineage>
</organism>
<evidence type="ECO:0000313" key="2">
    <source>
        <dbReference type="Proteomes" id="UP000309788"/>
    </source>
</evidence>
<reference evidence="1 2" key="1">
    <citation type="submission" date="2019-05" db="EMBL/GenBank/DDBJ databases">
        <authorList>
            <person name="Qu J.-H."/>
        </authorList>
    </citation>
    <scope>NUCLEOTIDE SEQUENCE [LARGE SCALE GENOMIC DNA]</scope>
    <source>
        <strain evidence="1 2">Z12</strain>
    </source>
</reference>
<gene>
    <name evidence="1" type="ORF">FEM55_17510</name>
</gene>
<comment type="caution">
    <text evidence="1">The sequence shown here is derived from an EMBL/GenBank/DDBJ whole genome shotgun (WGS) entry which is preliminary data.</text>
</comment>
<keyword evidence="2" id="KW-1185">Reference proteome</keyword>
<dbReference type="Proteomes" id="UP000309788">
    <property type="component" value="Unassembled WGS sequence"/>
</dbReference>